<dbReference type="STRING" id="1754190.A0A1Y2AMD8"/>
<evidence type="ECO:0000256" key="8">
    <source>
        <dbReference type="SAM" id="Phobius"/>
    </source>
</evidence>
<proteinExistence type="predicted"/>
<evidence type="ECO:0000256" key="3">
    <source>
        <dbReference type="ARBA" id="ARBA00022723"/>
    </source>
</evidence>
<evidence type="ECO:0000256" key="7">
    <source>
        <dbReference type="SAM" id="MobiDB-lite"/>
    </source>
</evidence>
<gene>
    <name evidence="10" type="ORF">LY90DRAFT_630966</name>
</gene>
<keyword evidence="4" id="KW-0863">Zinc-finger</keyword>
<dbReference type="Pfam" id="PF20173">
    <property type="entry name" value="ZnF_RZ-type"/>
    <property type="match status" value="1"/>
</dbReference>
<evidence type="ECO:0000259" key="9">
    <source>
        <dbReference type="PROSITE" id="PS51981"/>
    </source>
</evidence>
<dbReference type="Proteomes" id="UP000193920">
    <property type="component" value="Unassembled WGS sequence"/>
</dbReference>
<evidence type="ECO:0000313" key="11">
    <source>
        <dbReference type="Proteomes" id="UP000193920"/>
    </source>
</evidence>
<keyword evidence="11" id="KW-1185">Reference proteome</keyword>
<organism evidence="10 11">
    <name type="scientific">Neocallimastix californiae</name>
    <dbReference type="NCBI Taxonomy" id="1754190"/>
    <lineage>
        <taxon>Eukaryota</taxon>
        <taxon>Fungi</taxon>
        <taxon>Fungi incertae sedis</taxon>
        <taxon>Chytridiomycota</taxon>
        <taxon>Chytridiomycota incertae sedis</taxon>
        <taxon>Neocallimastigomycetes</taxon>
        <taxon>Neocallimastigales</taxon>
        <taxon>Neocallimastigaceae</taxon>
        <taxon>Neocallimastix</taxon>
    </lineage>
</organism>
<feature type="region of interest" description="Disordered" evidence="7">
    <location>
        <begin position="29"/>
        <end position="96"/>
    </location>
</feature>
<feature type="domain" description="RZ-type" evidence="9">
    <location>
        <begin position="1253"/>
        <end position="1334"/>
    </location>
</feature>
<evidence type="ECO:0000256" key="4">
    <source>
        <dbReference type="ARBA" id="ARBA00022771"/>
    </source>
</evidence>
<dbReference type="GO" id="GO:0002376">
    <property type="term" value="P:immune system process"/>
    <property type="evidence" value="ECO:0007669"/>
    <property type="project" value="UniProtKB-KW"/>
</dbReference>
<keyword evidence="6" id="KW-0391">Immunity</keyword>
<keyword evidence="8" id="KW-0812">Transmembrane</keyword>
<sequence>MNLSDSENYHDSSLASFTLSSSDNFETDFDSDFDSDSNSDFDSDSNSDSNSDSDSDSDFDSDSNSDFDSDSNSDSDSDSDFDSNSDFDSDSDSDSDFKKRFNKSNKIKKYYYFSNGSNNEEDEEEDDNMNFVTDNIKTLKIKNKEGNTYMLRIKNLFDERNLKQLYVLNDTIKNSKTLELKKTIQKEIDKAIHLIGKELIEKHELNNIEIVQFISYDIKNFSDDYQKQKQYAALISYIDIDNITDEFCEAFNFSNINYKKLLQLNYKLFVSSLVKKATKLSHFKNLYKIFGIKKNYIYSQHHNQLVLQMIDHLKTRDVKKNNLSVEQLSEIITPLFVMISKHKNNYQKDLIEYIQNNFDKKESVGIFILILNDSKENLGKDIIDEISTLIEELIKEEVRIFLDYFNNNNKIKFFLLSKLNERIALKIGVLDGGLSNYLETLKLLKNNYFKQINESENQNEKRKSNSIRVENSAKNNLSLSSIIDIDEIIDISYEGLLAIFNTFYKYVKSITGRYIKNENKIRISSTYKIEEYFEMKELLEDNAKTEFDKYYLDIIFKYICPMESSKYLKIIYEDYIFSYLSRFHIVCTKESISFFDALYQLFILNHTNRNGMMTEEDQPPFSLSMERFSKFMLYIESYSEYIIFLYKFLIFISSHIDNFYQTFLTLILSKKFKFEQIVNSNKYCINRDCCYVNDIPYNLFESILYCILMMNPIFQIRSLQEDYLLLSEIKTFSDAVMKIDEELNLHLNQKVYLNHFLKISEYFRKNNVPLRKNIQKYFVILKNENKMLTLNEKDLEIGLVKEEYYFLRDKLSGMEGFPDLMIQLLNEKIKVCRNDQCMEEAIDILCSDDVLLSKSKIIFENYFSNFQLSPRIIKEIESSSDTFDHQEYCFENANEMDKETGVSFLSQFENRTYNSVIKILNSKSNDYLDDILMNIFDKGFASYYEMKKESYDLSNNENEISSITEETISKNLVEHQSLKIFNKCILFIHKEEYQITENNKLGMLYCLSFIKYYCYHLCYYIYNYSKDKAFNEFIEDEIFNKTGISDAFKNVIKIYILKVLNISFIGNYNTFINFLKEKQLFIQDFDFNEDAKSSLSYPFLQNNTIDDYMDLSEMYTFMKNNNYASTDEMISVITKNLKEEEYKEYKKRFLIFYDLIVNEELSKIKKNFNLDHYKKLSPWLFEIIDKLKLSNPSQRIFSFYFDCNSPQFYHLLINEMILYSNKFALICSFAKPNSIFSKYISPQVKEHLKNLYIPGEDSNDAVIIKTGKEISDFLQIGNRGAYLCSCNHWYTIANCTYPNQTSKCSFCGQLIGGENHSLIKRAGHVRVYLNPSEYMPYSVPHIFLNDLMARVEEEMKKQFKGFKRVLRNFLIDSTRKVRNLNYITYLILIFIFYSCIYFLEISGILSPKEMEDFYYLDANDDPKYRSILPILTDIWEILSMELKKLNISNIACFLNSILPELSELIINHDNIFENPKERADFELLCNNIIENAISNYENTCKIYVDNNNKILHNQENTLKSIFEETSNINRLPPKIYPLIKFFKVIDYPTVEKFNEYFKSLPNRNEIYPVVTSYLNGVNTTAEENPMEFLKSFKLINPLINYTLTKYNNKLSRTEAKNISIESELYRDQKMKILFNDFKKGWGKVYDKFTNYDCHDILPPKMITERDRLAYLLNDNFEDDYGKYIASFYKDIITKQNKFLEPLLRNDSDLNQGFSRQINRKKIIVQRADPNEIVSLKIQSPLFKSLRDIIYTYSTRNSHIESENPKYSNNRTIQFNVEAIESELRKLLSLNKKKLFENEKEQDFIHYSLEEFTNIATIISSYKEQCHEHELLSDSEMQGITPTLEKTDYEIIINSLQSLMLYFTDKRNITGDENLLNEVMKLPKEIITLHNEFIHIVHSSPWKNIKLKKMISLYEYVEEFYSEIIIQEVPRHTTWDQKELKETNQHINAYAELEPEQIVKLNKHFNQENLLVTREDFRLAVRKFICRFLISEQFKHFNWPLLDYLRYQEELWKYGKESESKFEEEMDQLYDIYIMVEQALDLYKILGMEKK</sequence>
<reference evidence="10 11" key="1">
    <citation type="submission" date="2016-08" db="EMBL/GenBank/DDBJ databases">
        <title>A Parts List for Fungal Cellulosomes Revealed by Comparative Genomics.</title>
        <authorList>
            <consortium name="DOE Joint Genome Institute"/>
            <person name="Haitjema C.H."/>
            <person name="Gilmore S.P."/>
            <person name="Henske J.K."/>
            <person name="Solomon K.V."/>
            <person name="De Groot R."/>
            <person name="Kuo A."/>
            <person name="Mondo S.J."/>
            <person name="Salamov A.A."/>
            <person name="Labutti K."/>
            <person name="Zhao Z."/>
            <person name="Chiniquy J."/>
            <person name="Barry K."/>
            <person name="Brewer H.M."/>
            <person name="Purvine S.O."/>
            <person name="Wright A.T."/>
            <person name="Boxma B."/>
            <person name="Van Alen T."/>
            <person name="Hackstein J.H."/>
            <person name="Baker S.E."/>
            <person name="Grigoriev I.V."/>
            <person name="O'Malley M.A."/>
        </authorList>
    </citation>
    <scope>NUCLEOTIDE SEQUENCE [LARGE SCALE GENOMIC DNA]</scope>
    <source>
        <strain evidence="10 11">G1</strain>
    </source>
</reference>
<feature type="compositionally biased region" description="Acidic residues" evidence="7">
    <location>
        <begin position="29"/>
        <end position="94"/>
    </location>
</feature>
<keyword evidence="8" id="KW-0472">Membrane</keyword>
<keyword evidence="8" id="KW-1133">Transmembrane helix</keyword>
<dbReference type="EMBL" id="MCOG01000231">
    <property type="protein sequence ID" value="ORY23652.1"/>
    <property type="molecule type" value="Genomic_DNA"/>
</dbReference>
<feature type="transmembrane region" description="Helical" evidence="8">
    <location>
        <begin position="1380"/>
        <end position="1399"/>
    </location>
</feature>
<comment type="subcellular location">
    <subcellularLocation>
        <location evidence="1">Cytoplasm</location>
    </subcellularLocation>
</comment>
<evidence type="ECO:0000256" key="1">
    <source>
        <dbReference type="ARBA" id="ARBA00004496"/>
    </source>
</evidence>
<keyword evidence="2" id="KW-0963">Cytoplasm</keyword>
<dbReference type="PROSITE" id="PS51981">
    <property type="entry name" value="ZF_RZ"/>
    <property type="match status" value="1"/>
</dbReference>
<protein>
    <recommendedName>
        <fullName evidence="9">RZ-type domain-containing protein</fullName>
    </recommendedName>
</protein>
<evidence type="ECO:0000256" key="2">
    <source>
        <dbReference type="ARBA" id="ARBA00022490"/>
    </source>
</evidence>
<accession>A0A1Y2AMD8</accession>
<feature type="transmembrane region" description="Helical" evidence="8">
    <location>
        <begin position="1002"/>
        <end position="1022"/>
    </location>
</feature>
<dbReference type="GO" id="GO:0005737">
    <property type="term" value="C:cytoplasm"/>
    <property type="evidence" value="ECO:0007669"/>
    <property type="project" value="UniProtKB-SubCell"/>
</dbReference>
<keyword evidence="3" id="KW-0479">Metal-binding</keyword>
<dbReference type="OrthoDB" id="2423195at2759"/>
<evidence type="ECO:0000256" key="5">
    <source>
        <dbReference type="ARBA" id="ARBA00022833"/>
    </source>
</evidence>
<dbReference type="GO" id="GO:0008270">
    <property type="term" value="F:zinc ion binding"/>
    <property type="evidence" value="ECO:0007669"/>
    <property type="project" value="UniProtKB-KW"/>
</dbReference>
<evidence type="ECO:0000256" key="6">
    <source>
        <dbReference type="ARBA" id="ARBA00022859"/>
    </source>
</evidence>
<dbReference type="InterPro" id="IPR046439">
    <property type="entry name" value="ZF_RZ_dom"/>
</dbReference>
<comment type="caution">
    <text evidence="10">The sequence shown here is derived from an EMBL/GenBank/DDBJ whole genome shotgun (WGS) entry which is preliminary data.</text>
</comment>
<keyword evidence="5" id="KW-0862">Zinc</keyword>
<evidence type="ECO:0000313" key="10">
    <source>
        <dbReference type="EMBL" id="ORY23652.1"/>
    </source>
</evidence>
<name>A0A1Y2AMD8_9FUNG</name>